<dbReference type="AlphaFoldDB" id="A0A8E5HRS6"/>
<name>A0A8E5HRS6_USTVR</name>
<feature type="region of interest" description="Disordered" evidence="1">
    <location>
        <begin position="1"/>
        <end position="37"/>
    </location>
</feature>
<evidence type="ECO:0000313" key="3">
    <source>
        <dbReference type="Proteomes" id="UP000027002"/>
    </source>
</evidence>
<evidence type="ECO:0000313" key="2">
    <source>
        <dbReference type="EMBL" id="QUC20198.1"/>
    </source>
</evidence>
<reference evidence="2" key="1">
    <citation type="submission" date="2020-03" db="EMBL/GenBank/DDBJ databases">
        <title>A mixture of massive structural variations and highly conserved coding sequences in Ustilaginoidea virens genome.</title>
        <authorList>
            <person name="Zhang K."/>
            <person name="Zhao Z."/>
            <person name="Zhang Z."/>
            <person name="Li Y."/>
            <person name="Hsiang T."/>
            <person name="Sun W."/>
        </authorList>
    </citation>
    <scope>NUCLEOTIDE SEQUENCE</scope>
    <source>
        <strain evidence="2">UV-8b</strain>
    </source>
</reference>
<dbReference type="GeneID" id="66065217"/>
<dbReference type="Proteomes" id="UP000027002">
    <property type="component" value="Chromosome 3"/>
</dbReference>
<proteinExistence type="predicted"/>
<sequence length="98" mass="11132">MSYNPQAKIGQDGPNRAKSCQSGPSDRCTATSRHRQTVNGQRLARETCIEHRFVRRPRFRLLSDLVYCGSHPGGLDTWTNQRLTRTTNNARPTTHQPL</sequence>
<protein>
    <submittedName>
        <fullName evidence="2">Uncharacterized protein</fullName>
    </submittedName>
</protein>
<organism evidence="2 3">
    <name type="scientific">Ustilaginoidea virens</name>
    <name type="common">Rice false smut fungus</name>
    <name type="synonym">Villosiclava virens</name>
    <dbReference type="NCBI Taxonomy" id="1159556"/>
    <lineage>
        <taxon>Eukaryota</taxon>
        <taxon>Fungi</taxon>
        <taxon>Dikarya</taxon>
        <taxon>Ascomycota</taxon>
        <taxon>Pezizomycotina</taxon>
        <taxon>Sordariomycetes</taxon>
        <taxon>Hypocreomycetidae</taxon>
        <taxon>Hypocreales</taxon>
        <taxon>Clavicipitaceae</taxon>
        <taxon>Ustilaginoidea</taxon>
    </lineage>
</organism>
<dbReference type="RefSeq" id="XP_042997871.1">
    <property type="nucleotide sequence ID" value="XM_043141937.1"/>
</dbReference>
<evidence type="ECO:0000256" key="1">
    <source>
        <dbReference type="SAM" id="MobiDB-lite"/>
    </source>
</evidence>
<feature type="compositionally biased region" description="Polar residues" evidence="1">
    <location>
        <begin position="18"/>
        <end position="31"/>
    </location>
</feature>
<dbReference type="EMBL" id="CP072755">
    <property type="protein sequence ID" value="QUC20198.1"/>
    <property type="molecule type" value="Genomic_DNA"/>
</dbReference>
<dbReference type="KEGG" id="uvi:66065217"/>
<keyword evidence="3" id="KW-1185">Reference proteome</keyword>
<accession>A0A8E5HRS6</accession>
<gene>
    <name evidence="2" type="ORF">UV8b_04439</name>
</gene>